<dbReference type="InterPro" id="IPR027417">
    <property type="entry name" value="P-loop_NTPase"/>
</dbReference>
<keyword evidence="3" id="KW-0547">Nucleotide-binding</keyword>
<dbReference type="SMART" id="SM00173">
    <property type="entry name" value="RAS"/>
    <property type="match status" value="1"/>
</dbReference>
<keyword evidence="12" id="KW-1185">Reference proteome</keyword>
<dbReference type="InterPro" id="IPR001806">
    <property type="entry name" value="Small_GTPase"/>
</dbReference>
<dbReference type="NCBIfam" id="TIGR00231">
    <property type="entry name" value="small_GTP"/>
    <property type="match status" value="1"/>
</dbReference>
<dbReference type="InterPro" id="IPR036423">
    <property type="entry name" value="SOD-like_Cu/Zn_dom_sf"/>
</dbReference>
<dbReference type="Gene3D" id="3.40.50.300">
    <property type="entry name" value="P-loop containing nucleotide triphosphate hydrolases"/>
    <property type="match status" value="1"/>
</dbReference>
<dbReference type="GO" id="GO:0046872">
    <property type="term" value="F:metal ion binding"/>
    <property type="evidence" value="ECO:0007669"/>
    <property type="project" value="InterPro"/>
</dbReference>
<evidence type="ECO:0000256" key="8">
    <source>
        <dbReference type="SAM" id="MobiDB-lite"/>
    </source>
</evidence>
<dbReference type="PANTHER" id="PTHR47979">
    <property type="entry name" value="DRAB11-RELATED"/>
    <property type="match status" value="1"/>
</dbReference>
<keyword evidence="6" id="KW-0449">Lipoprotein</keyword>
<feature type="compositionally biased region" description="Polar residues" evidence="8">
    <location>
        <begin position="193"/>
        <end position="203"/>
    </location>
</feature>
<dbReference type="PROSITE" id="PS51420">
    <property type="entry name" value="RHO"/>
    <property type="match status" value="1"/>
</dbReference>
<keyword evidence="7" id="KW-0636">Prenylation</keyword>
<dbReference type="Pfam" id="PF00071">
    <property type="entry name" value="Ras"/>
    <property type="match status" value="1"/>
</dbReference>
<feature type="compositionally biased region" description="Basic and acidic residues" evidence="8">
    <location>
        <begin position="206"/>
        <end position="220"/>
    </location>
</feature>
<evidence type="ECO:0000256" key="4">
    <source>
        <dbReference type="ARBA" id="ARBA00023134"/>
    </source>
</evidence>
<dbReference type="InterPro" id="IPR001424">
    <property type="entry name" value="SOD_Cu_Zn_dom"/>
</dbReference>
<dbReference type="Gene3D" id="2.60.40.200">
    <property type="entry name" value="Superoxide dismutase, copper/zinc binding domain"/>
    <property type="match status" value="2"/>
</dbReference>
<evidence type="ECO:0000313" key="12">
    <source>
        <dbReference type="Proteomes" id="UP000241769"/>
    </source>
</evidence>
<comment type="caution">
    <text evidence="11">The sequence shown here is derived from an EMBL/GenBank/DDBJ whole genome shotgun (WGS) entry which is preliminary data.</text>
</comment>
<evidence type="ECO:0000259" key="10">
    <source>
        <dbReference type="Pfam" id="PF00080"/>
    </source>
</evidence>
<dbReference type="GO" id="GO:0016020">
    <property type="term" value="C:membrane"/>
    <property type="evidence" value="ECO:0007669"/>
    <property type="project" value="UniProtKB-SubCell"/>
</dbReference>
<dbReference type="SMART" id="SM00176">
    <property type="entry name" value="RAN"/>
    <property type="match status" value="1"/>
</dbReference>
<keyword evidence="9" id="KW-1133">Transmembrane helix</keyword>
<dbReference type="InterPro" id="IPR018152">
    <property type="entry name" value="SOD_Cu/Zn_BS"/>
</dbReference>
<dbReference type="GO" id="GO:0005525">
    <property type="term" value="F:GTP binding"/>
    <property type="evidence" value="ECO:0007669"/>
    <property type="project" value="UniProtKB-KW"/>
</dbReference>
<dbReference type="GO" id="GO:0006801">
    <property type="term" value="P:superoxide metabolic process"/>
    <property type="evidence" value="ECO:0007669"/>
    <property type="project" value="InterPro"/>
</dbReference>
<dbReference type="AlphaFoldDB" id="A0A2P6NGZ7"/>
<dbReference type="InParanoid" id="A0A2P6NGZ7"/>
<keyword evidence="5 9" id="KW-0472">Membrane</keyword>
<comment type="similarity">
    <text evidence="2">Belongs to the small GTPase superfamily. Rab family.</text>
</comment>
<evidence type="ECO:0000256" key="3">
    <source>
        <dbReference type="ARBA" id="ARBA00022741"/>
    </source>
</evidence>
<evidence type="ECO:0000256" key="9">
    <source>
        <dbReference type="SAM" id="Phobius"/>
    </source>
</evidence>
<evidence type="ECO:0000256" key="1">
    <source>
        <dbReference type="ARBA" id="ARBA00004635"/>
    </source>
</evidence>
<evidence type="ECO:0000256" key="6">
    <source>
        <dbReference type="ARBA" id="ARBA00023288"/>
    </source>
</evidence>
<dbReference type="PROSITE" id="PS51421">
    <property type="entry name" value="RAS"/>
    <property type="match status" value="1"/>
</dbReference>
<dbReference type="GO" id="GO:0003924">
    <property type="term" value="F:GTPase activity"/>
    <property type="evidence" value="ECO:0007669"/>
    <property type="project" value="InterPro"/>
</dbReference>
<dbReference type="InterPro" id="IPR050209">
    <property type="entry name" value="Rab_GTPases_membrane_traffic"/>
</dbReference>
<evidence type="ECO:0000256" key="5">
    <source>
        <dbReference type="ARBA" id="ARBA00023136"/>
    </source>
</evidence>
<dbReference type="SMART" id="SM00175">
    <property type="entry name" value="RAB"/>
    <property type="match status" value="1"/>
</dbReference>
<feature type="region of interest" description="Disordered" evidence="8">
    <location>
        <begin position="605"/>
        <end position="645"/>
    </location>
</feature>
<dbReference type="SUPFAM" id="SSF52540">
    <property type="entry name" value="P-loop containing nucleoside triphosphate hydrolases"/>
    <property type="match status" value="1"/>
</dbReference>
<dbReference type="Proteomes" id="UP000241769">
    <property type="component" value="Unassembled WGS sequence"/>
</dbReference>
<feature type="domain" description="Superoxide dismutase copper/zinc binding" evidence="10">
    <location>
        <begin position="282"/>
        <end position="413"/>
    </location>
</feature>
<keyword evidence="9" id="KW-0812">Transmembrane</keyword>
<evidence type="ECO:0000256" key="2">
    <source>
        <dbReference type="ARBA" id="ARBA00006270"/>
    </source>
</evidence>
<dbReference type="SMART" id="SM00174">
    <property type="entry name" value="RHO"/>
    <property type="match status" value="1"/>
</dbReference>
<dbReference type="EMBL" id="MDYQ01000087">
    <property type="protein sequence ID" value="PRP83212.1"/>
    <property type="molecule type" value="Genomic_DNA"/>
</dbReference>
<organism evidence="11 12">
    <name type="scientific">Planoprotostelium fungivorum</name>
    <dbReference type="NCBI Taxonomy" id="1890364"/>
    <lineage>
        <taxon>Eukaryota</taxon>
        <taxon>Amoebozoa</taxon>
        <taxon>Evosea</taxon>
        <taxon>Variosea</taxon>
        <taxon>Cavosteliida</taxon>
        <taxon>Cavosteliaceae</taxon>
        <taxon>Planoprotostelium</taxon>
    </lineage>
</organism>
<dbReference type="SUPFAM" id="SSF49329">
    <property type="entry name" value="Cu,Zn superoxide dismutase-like"/>
    <property type="match status" value="2"/>
</dbReference>
<dbReference type="PROSITE" id="PS51419">
    <property type="entry name" value="RAB"/>
    <property type="match status" value="1"/>
</dbReference>
<dbReference type="Pfam" id="PF00080">
    <property type="entry name" value="Sod_Cu"/>
    <property type="match status" value="2"/>
</dbReference>
<keyword evidence="4" id="KW-0342">GTP-binding</keyword>
<dbReference type="FunFam" id="3.40.50.300:FF:000274">
    <property type="entry name" value="ras-related protein RABA5a"/>
    <property type="match status" value="1"/>
</dbReference>
<feature type="region of interest" description="Disordered" evidence="8">
    <location>
        <begin position="192"/>
        <end position="225"/>
    </location>
</feature>
<reference evidence="11 12" key="1">
    <citation type="journal article" date="2018" name="Genome Biol. Evol.">
        <title>Multiple Roots of Fruiting Body Formation in Amoebozoa.</title>
        <authorList>
            <person name="Hillmann F."/>
            <person name="Forbes G."/>
            <person name="Novohradska S."/>
            <person name="Ferling I."/>
            <person name="Riege K."/>
            <person name="Groth M."/>
            <person name="Westermann M."/>
            <person name="Marz M."/>
            <person name="Spaller T."/>
            <person name="Winckler T."/>
            <person name="Schaap P."/>
            <person name="Glockner G."/>
        </authorList>
    </citation>
    <scope>NUCLEOTIDE SEQUENCE [LARGE SCALE GENOMIC DNA]</scope>
    <source>
        <strain evidence="11 12">Jena</strain>
    </source>
</reference>
<dbReference type="InterPro" id="IPR005225">
    <property type="entry name" value="Small_GTP-bd"/>
</dbReference>
<dbReference type="PROSITE" id="PS00087">
    <property type="entry name" value="SOD_CU_ZN_1"/>
    <property type="match status" value="1"/>
</dbReference>
<gene>
    <name evidence="11" type="ORF">PROFUN_09376</name>
</gene>
<protein>
    <submittedName>
        <fullName evidence="11">Ras-related protein Rab-11B-like</fullName>
    </submittedName>
</protein>
<comment type="subcellular location">
    <subcellularLocation>
        <location evidence="1">Membrane</location>
        <topology evidence="1">Lipid-anchor</topology>
    </subcellularLocation>
</comment>
<accession>A0A2P6NGZ7</accession>
<feature type="transmembrane region" description="Helical" evidence="9">
    <location>
        <begin position="656"/>
        <end position="675"/>
    </location>
</feature>
<dbReference type="STRING" id="1890364.A0A2P6NGZ7"/>
<feature type="domain" description="Superoxide dismutase copper/zinc binding" evidence="10">
    <location>
        <begin position="449"/>
        <end position="577"/>
    </location>
</feature>
<dbReference type="PRINTS" id="PR00449">
    <property type="entry name" value="RASTRNSFRMNG"/>
</dbReference>
<proteinExistence type="inferred from homology"/>
<evidence type="ECO:0000256" key="7">
    <source>
        <dbReference type="ARBA" id="ARBA00023289"/>
    </source>
</evidence>
<evidence type="ECO:0000313" key="11">
    <source>
        <dbReference type="EMBL" id="PRP83212.1"/>
    </source>
</evidence>
<dbReference type="OrthoDB" id="2015551at2759"/>
<name>A0A2P6NGZ7_9EUKA</name>
<sequence length="719" mass="76522">MADKEHYKLLYKTSHLLTSFPVVVVGDSGVGKTNVAGRFVNDQFNSDTKATICVEFTHSEVTLKDGTNVKIQIWDTAGQERFRALARGYYRGAAGALIVFDVTKLNTFDNVESWLRELRDFTEGPLTIMMVGNKCDLTQHREVSTEQAIAFSEENELMYIETSALMGDNIREAFNQLVQGIYEANTKGKMLEQPSTEKTSTIGSPEETKREKIPDSRQTIKLDPAPAPKPGVATVTLLVCVALFGLVAAQYGGCRSLLRKLNHTVAVGVAKMTATGKNGRAVDGTVIFTGLNATHTSVTINVTGLAAGETLRGIHVHQYGDLSDTVAALSTGSHFNPFNQSHRCESAGSARHSGDMGNWNVDANGAVLETKVLDLLPLTGDQSVIGLAVVVHNQTDDCLNISSAGSRIAFGIIGVANVVNNTASASTTYAGGIAVAHVTPTTTASNFTSGTVYFHQTPQDLLNISAAYVGISTTHAHHIHQFGDLRDTTGLGTGGHFNPYNANHGIPPLSPRHVGDLGNVFYNVNDTGYYGIILTDGFTFLNQQYPIIGRGVILHSTFDNCQNPVGNAGSRLGYGVVGVANPQYFSSFTSAAYAEQNTTACVATPTSTSSASTADSTTASTSSTASETTATVTTSESSSTSVTTASDINKPTLTTAGAGAVKAFAALSLFVLLALKSVRLSAYKVGYIWRSVVCCGVVEMKEQASIHFDRSITPEMFRR</sequence>